<name>K3WES2_GLOUD</name>
<reference evidence="5" key="1">
    <citation type="journal article" date="2010" name="Genome Biol.">
        <title>Genome sequence of the necrotrophic plant pathogen Pythium ultimum reveals original pathogenicity mechanisms and effector repertoire.</title>
        <authorList>
            <person name="Levesque C.A."/>
            <person name="Brouwer H."/>
            <person name="Cano L."/>
            <person name="Hamilton J.P."/>
            <person name="Holt C."/>
            <person name="Huitema E."/>
            <person name="Raffaele S."/>
            <person name="Robideau G.P."/>
            <person name="Thines M."/>
            <person name="Win J."/>
            <person name="Zerillo M.M."/>
            <person name="Beakes G.W."/>
            <person name="Boore J.L."/>
            <person name="Busam D."/>
            <person name="Dumas B."/>
            <person name="Ferriera S."/>
            <person name="Fuerstenberg S.I."/>
            <person name="Gachon C.M."/>
            <person name="Gaulin E."/>
            <person name="Govers F."/>
            <person name="Grenville-Briggs L."/>
            <person name="Horner N."/>
            <person name="Hostetler J."/>
            <person name="Jiang R.H."/>
            <person name="Johnson J."/>
            <person name="Krajaejun T."/>
            <person name="Lin H."/>
            <person name="Meijer H.J."/>
            <person name="Moore B."/>
            <person name="Morris P."/>
            <person name="Phuntmart V."/>
            <person name="Puiu D."/>
            <person name="Shetty J."/>
            <person name="Stajich J.E."/>
            <person name="Tripathy S."/>
            <person name="Wawra S."/>
            <person name="van West P."/>
            <person name="Whitty B.R."/>
            <person name="Coutinho P.M."/>
            <person name="Henrissat B."/>
            <person name="Martin F."/>
            <person name="Thomas P.D."/>
            <person name="Tyler B.M."/>
            <person name="De Vries R.P."/>
            <person name="Kamoun S."/>
            <person name="Yandell M."/>
            <person name="Tisserat N."/>
            <person name="Buell C.R."/>
        </authorList>
    </citation>
    <scope>NUCLEOTIDE SEQUENCE</scope>
    <source>
        <strain evidence="5">DAOM:BR144</strain>
    </source>
</reference>
<accession>K3WES2</accession>
<dbReference type="PROSITE" id="PS00135">
    <property type="entry name" value="TRYPSIN_SER"/>
    <property type="match status" value="1"/>
</dbReference>
<dbReference type="InterPro" id="IPR043504">
    <property type="entry name" value="Peptidase_S1_PA_chymotrypsin"/>
</dbReference>
<evidence type="ECO:0000313" key="4">
    <source>
        <dbReference type="EnsemblProtists" id="PYU1_T003463"/>
    </source>
</evidence>
<dbReference type="InParanoid" id="K3WES2"/>
<proteinExistence type="predicted"/>
<dbReference type="HOGENOM" id="CLU_2054386_0_0_1"/>
<dbReference type="EMBL" id="GL376603">
    <property type="status" value="NOT_ANNOTATED_CDS"/>
    <property type="molecule type" value="Genomic_DNA"/>
</dbReference>
<sequence length="120" mass="12837">MYSNDVALLQLEYSFGINVPIATLDSSYDFSDRDVGYVLKRKGSVPVPLWSRKACAATLQSDDTTVLCAGGILGYDACQGDSGSPLLVNGRPMQDTGVGKQGNRGCMPASHQFEISLTRT</sequence>
<dbReference type="SUPFAM" id="SSF50494">
    <property type="entry name" value="Trypsin-like serine proteases"/>
    <property type="match status" value="1"/>
</dbReference>
<keyword evidence="2" id="KW-1015">Disulfide bond</keyword>
<dbReference type="AlphaFoldDB" id="K3WES2"/>
<dbReference type="VEuPathDB" id="FungiDB:PYU1_G003453"/>
<evidence type="ECO:0000259" key="3">
    <source>
        <dbReference type="Pfam" id="PF00089"/>
    </source>
</evidence>
<keyword evidence="1" id="KW-0843">Virulence</keyword>
<dbReference type="Gene3D" id="2.40.10.10">
    <property type="entry name" value="Trypsin-like serine proteases"/>
    <property type="match status" value="2"/>
</dbReference>
<dbReference type="InterPro" id="IPR033116">
    <property type="entry name" value="TRYPSIN_SER"/>
</dbReference>
<protein>
    <recommendedName>
        <fullName evidence="3">Peptidase S1 domain-containing protein</fullName>
    </recommendedName>
</protein>
<reference evidence="4" key="3">
    <citation type="submission" date="2015-02" db="UniProtKB">
        <authorList>
            <consortium name="EnsemblProtists"/>
        </authorList>
    </citation>
    <scope>IDENTIFICATION</scope>
    <source>
        <strain evidence="4">DAOM BR144</strain>
    </source>
</reference>
<dbReference type="GO" id="GO:0004252">
    <property type="term" value="F:serine-type endopeptidase activity"/>
    <property type="evidence" value="ECO:0007669"/>
    <property type="project" value="InterPro"/>
</dbReference>
<dbReference type="Proteomes" id="UP000019132">
    <property type="component" value="Unassembled WGS sequence"/>
</dbReference>
<dbReference type="GO" id="GO:0006508">
    <property type="term" value="P:proteolysis"/>
    <property type="evidence" value="ECO:0007669"/>
    <property type="project" value="InterPro"/>
</dbReference>
<dbReference type="EnsemblProtists" id="PYU1_T003463">
    <property type="protein sequence ID" value="PYU1_T003463"/>
    <property type="gene ID" value="PYU1_G003453"/>
</dbReference>
<dbReference type="Pfam" id="PF00089">
    <property type="entry name" value="Trypsin"/>
    <property type="match status" value="1"/>
</dbReference>
<evidence type="ECO:0000256" key="1">
    <source>
        <dbReference type="ARBA" id="ARBA00023026"/>
    </source>
</evidence>
<evidence type="ECO:0000313" key="5">
    <source>
        <dbReference type="Proteomes" id="UP000019132"/>
    </source>
</evidence>
<reference evidence="5" key="2">
    <citation type="submission" date="2010-04" db="EMBL/GenBank/DDBJ databases">
        <authorList>
            <person name="Buell R."/>
            <person name="Hamilton J."/>
            <person name="Hostetler J."/>
        </authorList>
    </citation>
    <scope>NUCLEOTIDE SEQUENCE [LARGE SCALE GENOMIC DNA]</scope>
    <source>
        <strain evidence="5">DAOM:BR144</strain>
    </source>
</reference>
<dbReference type="PRINTS" id="PR00722">
    <property type="entry name" value="CHYMOTRYPSIN"/>
</dbReference>
<dbReference type="InterPro" id="IPR009003">
    <property type="entry name" value="Peptidase_S1_PA"/>
</dbReference>
<organism evidence="4 5">
    <name type="scientific">Globisporangium ultimum (strain ATCC 200006 / CBS 805.95 / DAOM BR144)</name>
    <name type="common">Pythium ultimum</name>
    <dbReference type="NCBI Taxonomy" id="431595"/>
    <lineage>
        <taxon>Eukaryota</taxon>
        <taxon>Sar</taxon>
        <taxon>Stramenopiles</taxon>
        <taxon>Oomycota</taxon>
        <taxon>Peronosporomycetes</taxon>
        <taxon>Pythiales</taxon>
        <taxon>Pythiaceae</taxon>
        <taxon>Globisporangium</taxon>
    </lineage>
</organism>
<keyword evidence="5" id="KW-1185">Reference proteome</keyword>
<evidence type="ECO:0000256" key="2">
    <source>
        <dbReference type="ARBA" id="ARBA00023157"/>
    </source>
</evidence>
<dbReference type="InterPro" id="IPR001314">
    <property type="entry name" value="Peptidase_S1A"/>
</dbReference>
<feature type="domain" description="Peptidase S1" evidence="3">
    <location>
        <begin position="3"/>
        <end position="106"/>
    </location>
</feature>
<dbReference type="InterPro" id="IPR001254">
    <property type="entry name" value="Trypsin_dom"/>
</dbReference>